<feature type="compositionally biased region" description="Low complexity" evidence="1">
    <location>
        <begin position="129"/>
        <end position="141"/>
    </location>
</feature>
<dbReference type="Proteomes" id="UP000265520">
    <property type="component" value="Unassembled WGS sequence"/>
</dbReference>
<feature type="region of interest" description="Disordered" evidence="1">
    <location>
        <begin position="129"/>
        <end position="153"/>
    </location>
</feature>
<feature type="region of interest" description="Disordered" evidence="1">
    <location>
        <begin position="44"/>
        <end position="84"/>
    </location>
</feature>
<keyword evidence="3" id="KW-1185">Reference proteome</keyword>
<feature type="compositionally biased region" description="Gly residues" evidence="1">
    <location>
        <begin position="143"/>
        <end position="153"/>
    </location>
</feature>
<feature type="compositionally biased region" description="Acidic residues" evidence="1">
    <location>
        <begin position="60"/>
        <end position="84"/>
    </location>
</feature>
<comment type="caution">
    <text evidence="2">The sequence shown here is derived from an EMBL/GenBank/DDBJ whole genome shotgun (WGS) entry which is preliminary data.</text>
</comment>
<evidence type="ECO:0000313" key="3">
    <source>
        <dbReference type="Proteomes" id="UP000265520"/>
    </source>
</evidence>
<proteinExistence type="predicted"/>
<dbReference type="AlphaFoldDB" id="A0A392QG61"/>
<organism evidence="2 3">
    <name type="scientific">Trifolium medium</name>
    <dbReference type="NCBI Taxonomy" id="97028"/>
    <lineage>
        <taxon>Eukaryota</taxon>
        <taxon>Viridiplantae</taxon>
        <taxon>Streptophyta</taxon>
        <taxon>Embryophyta</taxon>
        <taxon>Tracheophyta</taxon>
        <taxon>Spermatophyta</taxon>
        <taxon>Magnoliopsida</taxon>
        <taxon>eudicotyledons</taxon>
        <taxon>Gunneridae</taxon>
        <taxon>Pentapetalae</taxon>
        <taxon>rosids</taxon>
        <taxon>fabids</taxon>
        <taxon>Fabales</taxon>
        <taxon>Fabaceae</taxon>
        <taxon>Papilionoideae</taxon>
        <taxon>50 kb inversion clade</taxon>
        <taxon>NPAAA clade</taxon>
        <taxon>Hologalegina</taxon>
        <taxon>IRL clade</taxon>
        <taxon>Trifolieae</taxon>
        <taxon>Trifolium</taxon>
    </lineage>
</organism>
<accession>A0A392QG61</accession>
<sequence length="153" mass="17153">MDVARLLIRTSGQRVVDEFLDVKIDEDIFHIRVIEDSYGPMRIMVPQPNRQEGRDNVSDSSDEEDGSFPVVEEEVELEREEAEEEENLLAIIPHVNANNVSNSVTFFEVEGSNFREDRVEESTNYGVENNLNLSQSNSSNSAGSGGIEKGFKA</sequence>
<evidence type="ECO:0000256" key="1">
    <source>
        <dbReference type="SAM" id="MobiDB-lite"/>
    </source>
</evidence>
<dbReference type="EMBL" id="LXQA010130920">
    <property type="protein sequence ID" value="MCI22526.1"/>
    <property type="molecule type" value="Genomic_DNA"/>
</dbReference>
<evidence type="ECO:0000313" key="2">
    <source>
        <dbReference type="EMBL" id="MCI22526.1"/>
    </source>
</evidence>
<reference evidence="2 3" key="1">
    <citation type="journal article" date="2018" name="Front. Plant Sci.">
        <title>Red Clover (Trifolium pratense) and Zigzag Clover (T. medium) - A Picture of Genomic Similarities and Differences.</title>
        <authorList>
            <person name="Dluhosova J."/>
            <person name="Istvanek J."/>
            <person name="Nedelnik J."/>
            <person name="Repkova J."/>
        </authorList>
    </citation>
    <scope>NUCLEOTIDE SEQUENCE [LARGE SCALE GENOMIC DNA]</scope>
    <source>
        <strain evidence="3">cv. 10/8</strain>
        <tissue evidence="2">Leaf</tissue>
    </source>
</reference>
<feature type="non-terminal residue" evidence="2">
    <location>
        <position position="153"/>
    </location>
</feature>
<name>A0A392QG61_9FABA</name>
<protein>
    <submittedName>
        <fullName evidence="2">Uncharacterized protein</fullName>
    </submittedName>
</protein>